<comment type="caution">
    <text evidence="9">The sequence shown here is derived from an EMBL/GenBank/DDBJ whole genome shotgun (WGS) entry which is preliminary data.</text>
</comment>
<dbReference type="GO" id="GO:0016020">
    <property type="term" value="C:membrane"/>
    <property type="evidence" value="ECO:0007669"/>
    <property type="project" value="InterPro"/>
</dbReference>
<keyword evidence="10" id="KW-1185">Reference proteome</keyword>
<dbReference type="OrthoDB" id="72851at2759"/>
<dbReference type="EMBL" id="JACGCM010001272">
    <property type="protein sequence ID" value="KAF6157745.1"/>
    <property type="molecule type" value="Genomic_DNA"/>
</dbReference>
<feature type="binding site" evidence="8">
    <location>
        <position position="91"/>
    </location>
    <ligand>
        <name>UDP-alpha-D-glucose</name>
        <dbReference type="ChEBI" id="CHEBI:58885"/>
    </ligand>
</feature>
<evidence type="ECO:0000256" key="5">
    <source>
        <dbReference type="ARBA" id="ARBA00022989"/>
    </source>
</evidence>
<protein>
    <recommendedName>
        <fullName evidence="11">Cellulose synthase</fullName>
    </recommendedName>
</protein>
<evidence type="ECO:0000256" key="2">
    <source>
        <dbReference type="ARBA" id="ARBA00022676"/>
    </source>
</evidence>
<evidence type="ECO:0000256" key="4">
    <source>
        <dbReference type="ARBA" id="ARBA00022692"/>
    </source>
</evidence>
<dbReference type="AlphaFoldDB" id="A0A7J7MS66"/>
<dbReference type="Proteomes" id="UP000541444">
    <property type="component" value="Unassembled WGS sequence"/>
</dbReference>
<gene>
    <name evidence="9" type="ORF">GIB67_037318</name>
</gene>
<keyword evidence="7" id="KW-0961">Cell wall biogenesis/degradation</keyword>
<evidence type="ECO:0000313" key="9">
    <source>
        <dbReference type="EMBL" id="KAF6157745.1"/>
    </source>
</evidence>
<keyword evidence="6" id="KW-0472">Membrane</keyword>
<dbReference type="GO" id="GO:0071555">
    <property type="term" value="P:cell wall organization"/>
    <property type="evidence" value="ECO:0007669"/>
    <property type="project" value="UniProtKB-KW"/>
</dbReference>
<proteinExistence type="predicted"/>
<accession>A0A7J7MS66</accession>
<name>A0A7J7MS66_9MAGN</name>
<dbReference type="Pfam" id="PF03552">
    <property type="entry name" value="Cellulose_synt"/>
    <property type="match status" value="2"/>
</dbReference>
<evidence type="ECO:0000256" key="8">
    <source>
        <dbReference type="PIRSR" id="PIRSR605150-2"/>
    </source>
</evidence>
<dbReference type="PANTHER" id="PTHR13301">
    <property type="entry name" value="X-BOX TRANSCRIPTION FACTOR-RELATED"/>
    <property type="match status" value="1"/>
</dbReference>
<evidence type="ECO:0000256" key="1">
    <source>
        <dbReference type="ARBA" id="ARBA00004308"/>
    </source>
</evidence>
<dbReference type="InterPro" id="IPR005150">
    <property type="entry name" value="Cellulose_synth"/>
</dbReference>
<feature type="binding site" evidence="8">
    <location>
        <position position="120"/>
    </location>
    <ligand>
        <name>UDP-alpha-D-glucose</name>
        <dbReference type="ChEBI" id="CHEBI:58885"/>
    </ligand>
</feature>
<dbReference type="GO" id="GO:0016760">
    <property type="term" value="F:cellulose synthase (UDP-forming) activity"/>
    <property type="evidence" value="ECO:0007669"/>
    <property type="project" value="InterPro"/>
</dbReference>
<evidence type="ECO:0000256" key="6">
    <source>
        <dbReference type="ARBA" id="ARBA00023136"/>
    </source>
</evidence>
<feature type="binding site" evidence="8">
    <location>
        <position position="84"/>
    </location>
    <ligand>
        <name>UDP-alpha-D-glucose</name>
        <dbReference type="ChEBI" id="CHEBI:58885"/>
    </ligand>
</feature>
<evidence type="ECO:0000256" key="3">
    <source>
        <dbReference type="ARBA" id="ARBA00022679"/>
    </source>
</evidence>
<reference evidence="9 10" key="1">
    <citation type="journal article" date="2020" name="IScience">
        <title>Genome Sequencing of the Endangered Kingdonia uniflora (Circaeasteraceae, Ranunculales) Reveals Potential Mechanisms of Evolutionary Specialization.</title>
        <authorList>
            <person name="Sun Y."/>
            <person name="Deng T."/>
            <person name="Zhang A."/>
            <person name="Moore M.J."/>
            <person name="Landis J.B."/>
            <person name="Lin N."/>
            <person name="Zhang H."/>
            <person name="Zhang X."/>
            <person name="Huang J."/>
            <person name="Zhang X."/>
            <person name="Sun H."/>
            <person name="Wang H."/>
        </authorList>
    </citation>
    <scope>NUCLEOTIDE SEQUENCE [LARGE SCALE GENOMIC DNA]</scope>
    <source>
        <strain evidence="9">TB1705</strain>
        <tissue evidence="9">Leaf</tissue>
    </source>
</reference>
<keyword evidence="5" id="KW-1133">Transmembrane helix</keyword>
<dbReference type="GO" id="GO:0030244">
    <property type="term" value="P:cellulose biosynthetic process"/>
    <property type="evidence" value="ECO:0007669"/>
    <property type="project" value="InterPro"/>
</dbReference>
<keyword evidence="3" id="KW-0808">Transferase</keyword>
<evidence type="ECO:0000256" key="7">
    <source>
        <dbReference type="ARBA" id="ARBA00023316"/>
    </source>
</evidence>
<sequence length="454" mass="51076">MIILIRLVVRGFFFHYRVTHPVNDPFALWLISVICEIWFGISWILDQFPKWLPIEREAYLDRLSLRYEKEGHPSQLSAVDIFVSTIDPLKEPPLVTANTVLSILAVDYPMDKVSYYVSDDGAAMLTFEALSETSEFAKKWVPFSKKFNVEPRAPKFYFVHKLDYLKDKIVPSFVKERRAIKREYEEFKVRINALVAKAQKVPKEGWTMQDGTLLPRNNVRDHPGMIQVFLGQSGGLDTDGNQLPRLVYVPREKRPGHNHHKKAGAMNALVSRYFTSLDGIQGPIYVGTGCVFRRQAPYGFDAPKTKKPHLLRSCNCLPKWAYCGCCSSGKKKKKKATKAKSDKKKRNSKIVEERSPVLALEDAEKSFEGCGLLFCDYRCSSEEYFCLEFKTSQLLDNDGSASDTSRGKFLIELFNIFSVTADATTTSAMLGTSAVIAASKAADDNGAAAATKTA</sequence>
<feature type="binding site" evidence="8">
    <location>
        <position position="90"/>
    </location>
    <ligand>
        <name>UDP-alpha-D-glucose</name>
        <dbReference type="ChEBI" id="CHEBI:58885"/>
    </ligand>
</feature>
<feature type="binding site" evidence="8">
    <location>
        <position position="261"/>
    </location>
    <ligand>
        <name>UDP-alpha-D-glucose</name>
        <dbReference type="ChEBI" id="CHEBI:58885"/>
    </ligand>
</feature>
<dbReference type="GO" id="GO:0012505">
    <property type="term" value="C:endomembrane system"/>
    <property type="evidence" value="ECO:0007669"/>
    <property type="project" value="UniProtKB-SubCell"/>
</dbReference>
<keyword evidence="2" id="KW-0328">Glycosyltransferase</keyword>
<keyword evidence="4" id="KW-0812">Transmembrane</keyword>
<organism evidence="9 10">
    <name type="scientific">Kingdonia uniflora</name>
    <dbReference type="NCBI Taxonomy" id="39325"/>
    <lineage>
        <taxon>Eukaryota</taxon>
        <taxon>Viridiplantae</taxon>
        <taxon>Streptophyta</taxon>
        <taxon>Embryophyta</taxon>
        <taxon>Tracheophyta</taxon>
        <taxon>Spermatophyta</taxon>
        <taxon>Magnoliopsida</taxon>
        <taxon>Ranunculales</taxon>
        <taxon>Circaeasteraceae</taxon>
        <taxon>Kingdonia</taxon>
    </lineage>
</organism>
<evidence type="ECO:0000313" key="10">
    <source>
        <dbReference type="Proteomes" id="UP000541444"/>
    </source>
</evidence>
<comment type="subcellular location">
    <subcellularLocation>
        <location evidence="1">Endomembrane system</location>
    </subcellularLocation>
</comment>
<evidence type="ECO:0008006" key="11">
    <source>
        <dbReference type="Google" id="ProtNLM"/>
    </source>
</evidence>